<dbReference type="InterPro" id="IPR002109">
    <property type="entry name" value="Glutaredoxin"/>
</dbReference>
<evidence type="ECO:0000259" key="1">
    <source>
        <dbReference type="Pfam" id="PF00462"/>
    </source>
</evidence>
<organism evidence="2 3">
    <name type="scientific">Candidatus Nanohalobium constans</name>
    <dbReference type="NCBI Taxonomy" id="2565781"/>
    <lineage>
        <taxon>Archaea</taxon>
        <taxon>Candidatus Nanohalarchaeota</taxon>
        <taxon>Candidatus Nanohalobia</taxon>
        <taxon>Candidatus Nanohalobiales</taxon>
        <taxon>Candidatus Nanohalobiaceae</taxon>
        <taxon>Candidatus Nanohalobium</taxon>
    </lineage>
</organism>
<dbReference type="Gene3D" id="3.40.30.10">
    <property type="entry name" value="Glutaredoxin"/>
    <property type="match status" value="1"/>
</dbReference>
<keyword evidence="3" id="KW-1185">Reference proteome</keyword>
<name>A0A5Q0UGE0_9ARCH</name>
<protein>
    <submittedName>
        <fullName evidence="2">Glutaredoxin</fullName>
    </submittedName>
</protein>
<dbReference type="CDD" id="cd02976">
    <property type="entry name" value="NrdH"/>
    <property type="match status" value="1"/>
</dbReference>
<dbReference type="Proteomes" id="UP000377803">
    <property type="component" value="Chromosome"/>
</dbReference>
<dbReference type="GeneID" id="42365217"/>
<dbReference type="PRINTS" id="PR00160">
    <property type="entry name" value="GLUTAREDOXIN"/>
</dbReference>
<dbReference type="PANTHER" id="PTHR34386">
    <property type="entry name" value="GLUTAREDOXIN"/>
    <property type="match status" value="1"/>
</dbReference>
<dbReference type="InterPro" id="IPR014025">
    <property type="entry name" value="Glutaredoxin_subgr"/>
</dbReference>
<dbReference type="OrthoDB" id="197796at2157"/>
<dbReference type="InterPro" id="IPR036249">
    <property type="entry name" value="Thioredoxin-like_sf"/>
</dbReference>
<dbReference type="GO" id="GO:0009055">
    <property type="term" value="F:electron transfer activity"/>
    <property type="evidence" value="ECO:0007669"/>
    <property type="project" value="TreeGrafter"/>
</dbReference>
<dbReference type="GO" id="GO:0045454">
    <property type="term" value="P:cell redox homeostasis"/>
    <property type="evidence" value="ECO:0007669"/>
    <property type="project" value="TreeGrafter"/>
</dbReference>
<accession>A0A5Q0UGE0</accession>
<dbReference type="PANTHER" id="PTHR34386:SF1">
    <property type="entry name" value="GLUTAREDOXIN-LIKE PROTEIN NRDH"/>
    <property type="match status" value="1"/>
</dbReference>
<evidence type="ECO:0000313" key="3">
    <source>
        <dbReference type="Proteomes" id="UP000377803"/>
    </source>
</evidence>
<proteinExistence type="predicted"/>
<dbReference type="Pfam" id="PF00462">
    <property type="entry name" value="Glutaredoxin"/>
    <property type="match status" value="1"/>
</dbReference>
<dbReference type="EMBL" id="CP040089">
    <property type="protein sequence ID" value="QGA80712.1"/>
    <property type="molecule type" value="Genomic_DNA"/>
</dbReference>
<sequence>MSEEIEVFTTPTCPYCTKIKKWLDENNHSYKEHNVGEDKEQAKRMIQRTGQRGVPQTFIGDETVLGFQPDKIEKAIQKEIES</sequence>
<dbReference type="KEGG" id="ncon:LC1Nh_0828"/>
<dbReference type="RefSeq" id="WP_153550452.1">
    <property type="nucleotide sequence ID" value="NZ_CP040089.1"/>
</dbReference>
<reference evidence="3" key="1">
    <citation type="submission" date="2019-05" db="EMBL/GenBank/DDBJ databases">
        <title>Candidatus Nanohalobium constans, a novel model system to study the DPANN nano-sized archaea: genomic and physiological characterization of a nanoarchaeon co-cultured with its chitinotrophic host.</title>
        <authorList>
            <person name="La Cono V."/>
            <person name="Arcadi E."/>
            <person name="Crisafi F."/>
            <person name="Denaro R."/>
            <person name="La Spada G."/>
            <person name="Messina E."/>
            <person name="Smedile F."/>
            <person name="Toshchakov S.V."/>
            <person name="Shevchenko M.A."/>
            <person name="Golyshin P.N."/>
            <person name="Golyshina O.V."/>
            <person name="Ferrer M."/>
            <person name="Rohde M."/>
            <person name="Mushegian A."/>
            <person name="Sorokin D.Y."/>
            <person name="Giuliano L."/>
            <person name="Yakimov M.M."/>
        </authorList>
    </citation>
    <scope>NUCLEOTIDE SEQUENCE [LARGE SCALE GENOMIC DNA]</scope>
    <source>
        <strain evidence="3">LC1Nh</strain>
    </source>
</reference>
<evidence type="ECO:0000313" key="2">
    <source>
        <dbReference type="EMBL" id="QGA80712.1"/>
    </source>
</evidence>
<feature type="domain" description="Glutaredoxin" evidence="1">
    <location>
        <begin position="5"/>
        <end position="63"/>
    </location>
</feature>
<dbReference type="PROSITE" id="PS51354">
    <property type="entry name" value="GLUTAREDOXIN_2"/>
    <property type="match status" value="1"/>
</dbReference>
<dbReference type="InterPro" id="IPR051548">
    <property type="entry name" value="Grx-like_ET"/>
</dbReference>
<dbReference type="SUPFAM" id="SSF52833">
    <property type="entry name" value="Thioredoxin-like"/>
    <property type="match status" value="1"/>
</dbReference>
<dbReference type="AlphaFoldDB" id="A0A5Q0UGE0"/>
<gene>
    <name evidence="2" type="ORF">LC1Nh_0828</name>
</gene>